<protein>
    <submittedName>
        <fullName evidence="2">Uncharacterized protein</fullName>
    </submittedName>
</protein>
<organism evidence="2 3">
    <name type="scientific">Gymnopilus junonius</name>
    <name type="common">Spectacular rustgill mushroom</name>
    <name type="synonym">Gymnopilus spectabilis subsp. junonius</name>
    <dbReference type="NCBI Taxonomy" id="109634"/>
    <lineage>
        <taxon>Eukaryota</taxon>
        <taxon>Fungi</taxon>
        <taxon>Dikarya</taxon>
        <taxon>Basidiomycota</taxon>
        <taxon>Agaricomycotina</taxon>
        <taxon>Agaricomycetes</taxon>
        <taxon>Agaricomycetidae</taxon>
        <taxon>Agaricales</taxon>
        <taxon>Agaricineae</taxon>
        <taxon>Hymenogastraceae</taxon>
        <taxon>Gymnopilus</taxon>
    </lineage>
</organism>
<reference evidence="2" key="1">
    <citation type="submission" date="2020-11" db="EMBL/GenBank/DDBJ databases">
        <authorList>
            <consortium name="DOE Joint Genome Institute"/>
            <person name="Ahrendt S."/>
            <person name="Riley R."/>
            <person name="Andreopoulos W."/>
            <person name="LaButti K."/>
            <person name="Pangilinan J."/>
            <person name="Ruiz-duenas F.J."/>
            <person name="Barrasa J.M."/>
            <person name="Sanchez-Garcia M."/>
            <person name="Camarero S."/>
            <person name="Miyauchi S."/>
            <person name="Serrano A."/>
            <person name="Linde D."/>
            <person name="Babiker R."/>
            <person name="Drula E."/>
            <person name="Ayuso-Fernandez I."/>
            <person name="Pacheco R."/>
            <person name="Padilla G."/>
            <person name="Ferreira P."/>
            <person name="Barriuso J."/>
            <person name="Kellner H."/>
            <person name="Castanera R."/>
            <person name="Alfaro M."/>
            <person name="Ramirez L."/>
            <person name="Pisabarro A.G."/>
            <person name="Kuo A."/>
            <person name="Tritt A."/>
            <person name="Lipzen A."/>
            <person name="He G."/>
            <person name="Yan M."/>
            <person name="Ng V."/>
            <person name="Cullen D."/>
            <person name="Martin F."/>
            <person name="Rosso M.-N."/>
            <person name="Henrissat B."/>
            <person name="Hibbett D."/>
            <person name="Martinez A.T."/>
            <person name="Grigoriev I.V."/>
        </authorList>
    </citation>
    <scope>NUCLEOTIDE SEQUENCE</scope>
    <source>
        <strain evidence="2">AH 44721</strain>
    </source>
</reference>
<dbReference type="EMBL" id="JADNYJ010000001">
    <property type="protein sequence ID" value="KAF8914066.1"/>
    <property type="molecule type" value="Genomic_DNA"/>
</dbReference>
<evidence type="ECO:0000313" key="2">
    <source>
        <dbReference type="EMBL" id="KAF8914066.1"/>
    </source>
</evidence>
<proteinExistence type="predicted"/>
<evidence type="ECO:0000256" key="1">
    <source>
        <dbReference type="SAM" id="Coils"/>
    </source>
</evidence>
<keyword evidence="1" id="KW-0175">Coiled coil</keyword>
<keyword evidence="3" id="KW-1185">Reference proteome</keyword>
<dbReference type="Proteomes" id="UP000724874">
    <property type="component" value="Unassembled WGS sequence"/>
</dbReference>
<gene>
    <name evidence="2" type="ORF">CPB84DRAFT_1758284</name>
</gene>
<evidence type="ECO:0000313" key="3">
    <source>
        <dbReference type="Proteomes" id="UP000724874"/>
    </source>
</evidence>
<feature type="coiled-coil region" evidence="1">
    <location>
        <begin position="84"/>
        <end position="118"/>
    </location>
</feature>
<sequence length="174" mass="18961">MSGLTGSKDTASSISLLFRLRLRAKVAIVTRIVRPMIPTTAKTIPERILFWRKDVVEELGVELATVEGTSGKAVTVWVEVERTLSEEEEDVGVAEVELKELEGEEVDVDEEVEVEEVELRLAELEFVVEDREALLLVGFGFLVGSGIGSVIGKSDGIGNPERPGSCLSCRAFKA</sequence>
<dbReference type="AlphaFoldDB" id="A0A9P5P3C7"/>
<name>A0A9P5P3C7_GYMJU</name>
<comment type="caution">
    <text evidence="2">The sequence shown here is derived from an EMBL/GenBank/DDBJ whole genome shotgun (WGS) entry which is preliminary data.</text>
</comment>
<accession>A0A9P5P3C7</accession>